<gene>
    <name evidence="9" type="ORF">EWH70_07360</name>
</gene>
<keyword evidence="3" id="KW-0813">Transport</keyword>
<feature type="transmembrane region" description="Helical" evidence="8">
    <location>
        <begin position="69"/>
        <end position="90"/>
    </location>
</feature>
<keyword evidence="7 8" id="KW-0472">Membrane</keyword>
<evidence type="ECO:0000256" key="8">
    <source>
        <dbReference type="SAM" id="Phobius"/>
    </source>
</evidence>
<feature type="transmembrane region" description="Helical" evidence="8">
    <location>
        <begin position="285"/>
        <end position="303"/>
    </location>
</feature>
<dbReference type="Pfam" id="PF01032">
    <property type="entry name" value="FecCD"/>
    <property type="match status" value="1"/>
</dbReference>
<accession>A0A4Q7JCR0</accession>
<dbReference type="GO" id="GO:0005886">
    <property type="term" value="C:plasma membrane"/>
    <property type="evidence" value="ECO:0007669"/>
    <property type="project" value="UniProtKB-SubCell"/>
</dbReference>
<dbReference type="FunFam" id="1.10.3470.10:FF:000001">
    <property type="entry name" value="Vitamin B12 ABC transporter permease BtuC"/>
    <property type="match status" value="1"/>
</dbReference>
<feature type="transmembrane region" description="Helical" evidence="8">
    <location>
        <begin position="127"/>
        <end position="151"/>
    </location>
</feature>
<name>A0A4Q7JCR0_9PSEU</name>
<evidence type="ECO:0000313" key="9">
    <source>
        <dbReference type="EMBL" id="RZQ64918.1"/>
    </source>
</evidence>
<keyword evidence="4" id="KW-1003">Cell membrane</keyword>
<feature type="transmembrane region" description="Helical" evidence="8">
    <location>
        <begin position="96"/>
        <end position="115"/>
    </location>
</feature>
<dbReference type="InterPro" id="IPR037294">
    <property type="entry name" value="ABC_BtuC-like"/>
</dbReference>
<evidence type="ECO:0000313" key="10">
    <source>
        <dbReference type="Proteomes" id="UP000292003"/>
    </source>
</evidence>
<dbReference type="AlphaFoldDB" id="A0A4Q7JCR0"/>
<evidence type="ECO:0000256" key="2">
    <source>
        <dbReference type="ARBA" id="ARBA00007935"/>
    </source>
</evidence>
<comment type="caution">
    <text evidence="9">The sequence shown here is derived from an EMBL/GenBank/DDBJ whole genome shotgun (WGS) entry which is preliminary data.</text>
</comment>
<evidence type="ECO:0000256" key="6">
    <source>
        <dbReference type="ARBA" id="ARBA00022989"/>
    </source>
</evidence>
<keyword evidence="10" id="KW-1185">Reference proteome</keyword>
<dbReference type="PANTHER" id="PTHR30472">
    <property type="entry name" value="FERRIC ENTEROBACTIN TRANSPORT SYSTEM PERMEASE PROTEIN"/>
    <property type="match status" value="1"/>
</dbReference>
<keyword evidence="6 8" id="KW-1133">Transmembrane helix</keyword>
<feature type="transmembrane region" description="Helical" evidence="8">
    <location>
        <begin position="257"/>
        <end position="279"/>
    </location>
</feature>
<feature type="transmembrane region" description="Helical" evidence="8">
    <location>
        <begin position="230"/>
        <end position="250"/>
    </location>
</feature>
<keyword evidence="5 8" id="KW-0812">Transmembrane</keyword>
<evidence type="ECO:0000256" key="4">
    <source>
        <dbReference type="ARBA" id="ARBA00022475"/>
    </source>
</evidence>
<dbReference type="GO" id="GO:0022857">
    <property type="term" value="F:transmembrane transporter activity"/>
    <property type="evidence" value="ECO:0007669"/>
    <property type="project" value="InterPro"/>
</dbReference>
<dbReference type="PANTHER" id="PTHR30472:SF1">
    <property type="entry name" value="FE(3+) DICITRATE TRANSPORT SYSTEM PERMEASE PROTEIN FECC-RELATED"/>
    <property type="match status" value="1"/>
</dbReference>
<dbReference type="EMBL" id="SFCC01000003">
    <property type="protein sequence ID" value="RZQ64918.1"/>
    <property type="molecule type" value="Genomic_DNA"/>
</dbReference>
<comment type="similarity">
    <text evidence="2">Belongs to the binding-protein-dependent transport system permease family. FecCD subfamily.</text>
</comment>
<evidence type="ECO:0000256" key="7">
    <source>
        <dbReference type="ARBA" id="ARBA00023136"/>
    </source>
</evidence>
<evidence type="ECO:0000256" key="1">
    <source>
        <dbReference type="ARBA" id="ARBA00004651"/>
    </source>
</evidence>
<dbReference type="OrthoDB" id="9782305at2"/>
<comment type="subcellular location">
    <subcellularLocation>
        <location evidence="1">Cell membrane</location>
        <topology evidence="1">Multi-pass membrane protein</topology>
    </subcellularLocation>
</comment>
<dbReference type="Proteomes" id="UP000292003">
    <property type="component" value="Unassembled WGS sequence"/>
</dbReference>
<dbReference type="Gene3D" id="1.10.3470.10">
    <property type="entry name" value="ABC transporter involved in vitamin B12 uptake, BtuC"/>
    <property type="match status" value="1"/>
</dbReference>
<feature type="transmembrane region" description="Helical" evidence="8">
    <location>
        <begin position="171"/>
        <end position="190"/>
    </location>
</feature>
<sequence length="311" mass="32211">MLSIAVGTRDISLATAWRVLWEPDGSTESVIIHDLRIPRALLGVVVGAATGLAGALMQALTRNPLADPGLFGVNMGASAAIVVGIAFLGVSSISGYVWFAFAGAAAASVGVYLLGSSGRSSATPERLALAGAAMTAVLYAFISAVMLLNIEVFNKFRFWNVGSLVGRDLDVLWQVLPFLVVGLLITFGLARPLNALALGEQAAASLGARVGLTRVLGAVAVMLLCGASTAAIGPIAFVGLAVPHAARLIVGPDQRWVLPYSMVLAAILLLGSDVVGRLFSDTEEVQVGIVTAIIGAPVFILLCRRRKLARL</sequence>
<protein>
    <submittedName>
        <fullName evidence="9">Fe(3+)-siderophore ABC transporter permease</fullName>
    </submittedName>
</protein>
<reference evidence="9 10" key="1">
    <citation type="submission" date="2019-02" db="EMBL/GenBank/DDBJ databases">
        <title>Draft genome sequence of Amycolatopsis sp. 8-3EHSu isolated from roots of Suaeda maritima.</title>
        <authorList>
            <person name="Duangmal K."/>
            <person name="Chantavorakit T."/>
        </authorList>
    </citation>
    <scope>NUCLEOTIDE SEQUENCE [LARGE SCALE GENOMIC DNA]</scope>
    <source>
        <strain evidence="9 10">8-3EHSu</strain>
    </source>
</reference>
<evidence type="ECO:0000256" key="3">
    <source>
        <dbReference type="ARBA" id="ARBA00022448"/>
    </source>
</evidence>
<dbReference type="SUPFAM" id="SSF81345">
    <property type="entry name" value="ABC transporter involved in vitamin B12 uptake, BtuC"/>
    <property type="match status" value="1"/>
</dbReference>
<evidence type="ECO:0000256" key="5">
    <source>
        <dbReference type="ARBA" id="ARBA00022692"/>
    </source>
</evidence>
<dbReference type="CDD" id="cd06550">
    <property type="entry name" value="TM_ABC_iron-siderophores_like"/>
    <property type="match status" value="1"/>
</dbReference>
<organism evidence="9 10">
    <name type="scientific">Amycolatopsis suaedae</name>
    <dbReference type="NCBI Taxonomy" id="2510978"/>
    <lineage>
        <taxon>Bacteria</taxon>
        <taxon>Bacillati</taxon>
        <taxon>Actinomycetota</taxon>
        <taxon>Actinomycetes</taxon>
        <taxon>Pseudonocardiales</taxon>
        <taxon>Pseudonocardiaceae</taxon>
        <taxon>Amycolatopsis</taxon>
    </lineage>
</organism>
<dbReference type="InterPro" id="IPR000522">
    <property type="entry name" value="ABC_transptr_permease_BtuC"/>
</dbReference>
<dbReference type="GO" id="GO:0033214">
    <property type="term" value="P:siderophore-iron import into cell"/>
    <property type="evidence" value="ECO:0007669"/>
    <property type="project" value="TreeGrafter"/>
</dbReference>
<feature type="transmembrane region" description="Helical" evidence="8">
    <location>
        <begin position="37"/>
        <end position="57"/>
    </location>
</feature>
<proteinExistence type="inferred from homology"/>